<evidence type="ECO:0000256" key="1">
    <source>
        <dbReference type="ARBA" id="ARBA00022491"/>
    </source>
</evidence>
<dbReference type="InterPro" id="IPR036271">
    <property type="entry name" value="Tet_transcr_reg_TetR-rel_C_sf"/>
</dbReference>
<dbReference type="GO" id="GO:0000976">
    <property type="term" value="F:transcription cis-regulatory region binding"/>
    <property type="evidence" value="ECO:0007669"/>
    <property type="project" value="TreeGrafter"/>
</dbReference>
<dbReference type="SUPFAM" id="SSF46689">
    <property type="entry name" value="Homeodomain-like"/>
    <property type="match status" value="1"/>
</dbReference>
<dbReference type="Pfam" id="PF02909">
    <property type="entry name" value="TetR_C_1"/>
    <property type="match status" value="1"/>
</dbReference>
<dbReference type="GO" id="GO:0003700">
    <property type="term" value="F:DNA-binding transcription factor activity"/>
    <property type="evidence" value="ECO:0007669"/>
    <property type="project" value="TreeGrafter"/>
</dbReference>
<dbReference type="PANTHER" id="PTHR30055">
    <property type="entry name" value="HTH-TYPE TRANSCRIPTIONAL REGULATOR RUTR"/>
    <property type="match status" value="1"/>
</dbReference>
<keyword evidence="2" id="KW-0805">Transcription regulation</keyword>
<evidence type="ECO:0000256" key="4">
    <source>
        <dbReference type="ARBA" id="ARBA00023163"/>
    </source>
</evidence>
<accession>A0A840WAB7</accession>
<comment type="caution">
    <text evidence="7">The sequence shown here is derived from an EMBL/GenBank/DDBJ whole genome shotgun (WGS) entry which is preliminary data.</text>
</comment>
<keyword evidence="8" id="KW-1185">Reference proteome</keyword>
<dbReference type="AlphaFoldDB" id="A0A840WAB7"/>
<dbReference type="GO" id="GO:0046677">
    <property type="term" value="P:response to antibiotic"/>
    <property type="evidence" value="ECO:0007669"/>
    <property type="project" value="InterPro"/>
</dbReference>
<organism evidence="7 8">
    <name type="scientific">Nocardiopsis metallicus</name>
    <dbReference type="NCBI Taxonomy" id="179819"/>
    <lineage>
        <taxon>Bacteria</taxon>
        <taxon>Bacillati</taxon>
        <taxon>Actinomycetota</taxon>
        <taxon>Actinomycetes</taxon>
        <taxon>Streptosporangiales</taxon>
        <taxon>Nocardiopsidaceae</taxon>
        <taxon>Nocardiopsis</taxon>
    </lineage>
</organism>
<feature type="DNA-binding region" description="H-T-H motif" evidence="5">
    <location>
        <begin position="34"/>
        <end position="53"/>
    </location>
</feature>
<evidence type="ECO:0000256" key="3">
    <source>
        <dbReference type="ARBA" id="ARBA00023125"/>
    </source>
</evidence>
<name>A0A840WAB7_9ACTN</name>
<keyword evidence="3 5" id="KW-0238">DNA-binding</keyword>
<dbReference type="Pfam" id="PF00440">
    <property type="entry name" value="TetR_N"/>
    <property type="match status" value="1"/>
</dbReference>
<dbReference type="PRINTS" id="PR00400">
    <property type="entry name" value="TETREPRESSOR"/>
</dbReference>
<dbReference type="EMBL" id="JACHDO010000001">
    <property type="protein sequence ID" value="MBB5493084.1"/>
    <property type="molecule type" value="Genomic_DNA"/>
</dbReference>
<feature type="domain" description="HTH tetR-type" evidence="6">
    <location>
        <begin position="11"/>
        <end position="71"/>
    </location>
</feature>
<sequence length="230" mass="24996">MGRNEAGEREPLSPQRVVRAAVGLADEKGASGVTMRAVAARLDVKAMSLYNHVADRDALMDGMIDAVFAEAPPPTPRADWREAMRERTSSLRSALLRHPWAIGLLDSRKKPGPTLLRHHDATLGALREGGFSVTTAARVVSVIDSYLYGFVLQESSLPFDGPEEMNQVANGVLENSLAEGLPNLAELVRARSQETGYDFDREFEYGLTLLLDAIHADRARQGGSALENGD</sequence>
<protein>
    <submittedName>
        <fullName evidence="7">AcrR family transcriptional regulator</fullName>
    </submittedName>
</protein>
<dbReference type="Gene3D" id="1.10.357.10">
    <property type="entry name" value="Tetracycline Repressor, domain 2"/>
    <property type="match status" value="1"/>
</dbReference>
<dbReference type="InterPro" id="IPR050109">
    <property type="entry name" value="HTH-type_TetR-like_transc_reg"/>
</dbReference>
<dbReference type="RefSeq" id="WP_312893918.1">
    <property type="nucleotide sequence ID" value="NZ_BAAAKM010000075.1"/>
</dbReference>
<evidence type="ECO:0000313" key="7">
    <source>
        <dbReference type="EMBL" id="MBB5493084.1"/>
    </source>
</evidence>
<dbReference type="SUPFAM" id="SSF48498">
    <property type="entry name" value="Tetracyclin repressor-like, C-terminal domain"/>
    <property type="match status" value="1"/>
</dbReference>
<dbReference type="InterPro" id="IPR004111">
    <property type="entry name" value="Repressor_TetR_C"/>
</dbReference>
<dbReference type="GO" id="GO:0045892">
    <property type="term" value="P:negative regulation of DNA-templated transcription"/>
    <property type="evidence" value="ECO:0007669"/>
    <property type="project" value="InterPro"/>
</dbReference>
<dbReference type="Gene3D" id="1.10.10.60">
    <property type="entry name" value="Homeodomain-like"/>
    <property type="match status" value="1"/>
</dbReference>
<proteinExistence type="predicted"/>
<dbReference type="InterPro" id="IPR003012">
    <property type="entry name" value="Tet_transcr_reg_TetR"/>
</dbReference>
<reference evidence="7 8" key="1">
    <citation type="submission" date="2020-08" db="EMBL/GenBank/DDBJ databases">
        <title>Sequencing the genomes of 1000 actinobacteria strains.</title>
        <authorList>
            <person name="Klenk H.-P."/>
        </authorList>
    </citation>
    <scope>NUCLEOTIDE SEQUENCE [LARGE SCALE GENOMIC DNA]</scope>
    <source>
        <strain evidence="7 8">DSM 44598</strain>
    </source>
</reference>
<dbReference type="PANTHER" id="PTHR30055:SF151">
    <property type="entry name" value="TRANSCRIPTIONAL REGULATORY PROTEIN"/>
    <property type="match status" value="1"/>
</dbReference>
<gene>
    <name evidence="7" type="ORF">HNR07_004221</name>
</gene>
<keyword evidence="1" id="KW-0678">Repressor</keyword>
<dbReference type="InterPro" id="IPR009057">
    <property type="entry name" value="Homeodomain-like_sf"/>
</dbReference>
<dbReference type="PROSITE" id="PS50977">
    <property type="entry name" value="HTH_TETR_2"/>
    <property type="match status" value="1"/>
</dbReference>
<evidence type="ECO:0000259" key="6">
    <source>
        <dbReference type="PROSITE" id="PS50977"/>
    </source>
</evidence>
<evidence type="ECO:0000313" key="8">
    <source>
        <dbReference type="Proteomes" id="UP000579647"/>
    </source>
</evidence>
<evidence type="ECO:0000256" key="5">
    <source>
        <dbReference type="PROSITE-ProRule" id="PRU00335"/>
    </source>
</evidence>
<dbReference type="InterPro" id="IPR001647">
    <property type="entry name" value="HTH_TetR"/>
</dbReference>
<keyword evidence="4" id="KW-0804">Transcription</keyword>
<evidence type="ECO:0000256" key="2">
    <source>
        <dbReference type="ARBA" id="ARBA00023015"/>
    </source>
</evidence>
<dbReference type="Proteomes" id="UP000579647">
    <property type="component" value="Unassembled WGS sequence"/>
</dbReference>